<feature type="region of interest" description="Disordered" evidence="1">
    <location>
        <begin position="1"/>
        <end position="25"/>
    </location>
</feature>
<sequence>MSVRGGSSSRGGRGGSSSMIPRGTIVPHPVNPVQALDIVNRYQVLGQIPRPFNTVLASPPPTFDPFRSSEISKTVPSFYPSFNQPKSDYIENYEVNLFFVESFMSPKNDPVKLASIFFPSGWHFIPLAPYKSLTYYKDILIQTGSIVIKPIYDNKDSTKILYHSLYIKQLISQQEFSDHPSDLHLVNTSHFCYYDYMEAWNKIFLHQNLNFSHSWFVQFDHKFKGPIPLWFTVWWARFGASSTIIPDQLKAQITHFSKQKPLPNSDGIPVLLQFCSKYKIPWILKWQYNLITPVKSTVVSTGSIEAIISQHSQASHVSRIFFVKWWDKFNIDRIVGQVQKEFPLVTQSQVCPKEKKAIEGPSSSSLSISSVSKLSATELKSLMAAISSRVTDLEEASDKASNEDSNGSSQNSVSNADPYNSQLFQDAQDPFA</sequence>
<evidence type="ECO:0000313" key="3">
    <source>
        <dbReference type="Proteomes" id="UP001237642"/>
    </source>
</evidence>
<reference evidence="2" key="2">
    <citation type="submission" date="2023-05" db="EMBL/GenBank/DDBJ databases">
        <authorList>
            <person name="Schelkunov M.I."/>
        </authorList>
    </citation>
    <scope>NUCLEOTIDE SEQUENCE</scope>
    <source>
        <strain evidence="2">Hsosn_3</strain>
        <tissue evidence="2">Leaf</tissue>
    </source>
</reference>
<dbReference type="AlphaFoldDB" id="A0AAD8ILV4"/>
<comment type="caution">
    <text evidence="2">The sequence shown here is derived from an EMBL/GenBank/DDBJ whole genome shotgun (WGS) entry which is preliminary data.</text>
</comment>
<evidence type="ECO:0000313" key="2">
    <source>
        <dbReference type="EMBL" id="KAK1388100.1"/>
    </source>
</evidence>
<feature type="region of interest" description="Disordered" evidence="1">
    <location>
        <begin position="393"/>
        <end position="432"/>
    </location>
</feature>
<gene>
    <name evidence="2" type="ORF">POM88_016278</name>
</gene>
<dbReference type="EMBL" id="JAUIZM010000004">
    <property type="protein sequence ID" value="KAK1388100.1"/>
    <property type="molecule type" value="Genomic_DNA"/>
</dbReference>
<evidence type="ECO:0000256" key="1">
    <source>
        <dbReference type="SAM" id="MobiDB-lite"/>
    </source>
</evidence>
<keyword evidence="3" id="KW-1185">Reference proteome</keyword>
<dbReference type="PANTHER" id="PTHR48434">
    <property type="entry name" value="(RAPE) HYPOTHETICAL PROTEIN"/>
    <property type="match status" value="1"/>
</dbReference>
<protein>
    <submittedName>
        <fullName evidence="2">Uncharacterized protein</fullName>
    </submittedName>
</protein>
<dbReference type="Proteomes" id="UP001237642">
    <property type="component" value="Unassembled WGS sequence"/>
</dbReference>
<accession>A0AAD8ILV4</accession>
<dbReference type="PANTHER" id="PTHR48434:SF1">
    <property type="entry name" value="(RAPE) HYPOTHETICAL PROTEIN"/>
    <property type="match status" value="1"/>
</dbReference>
<proteinExistence type="predicted"/>
<name>A0AAD8ILV4_9APIA</name>
<feature type="compositionally biased region" description="Polar residues" evidence="1">
    <location>
        <begin position="403"/>
        <end position="425"/>
    </location>
</feature>
<reference evidence="2" key="1">
    <citation type="submission" date="2023-02" db="EMBL/GenBank/DDBJ databases">
        <title>Genome of toxic invasive species Heracleum sosnowskyi carries increased number of genes despite the absence of recent whole-genome duplications.</title>
        <authorList>
            <person name="Schelkunov M."/>
            <person name="Shtratnikova V."/>
            <person name="Makarenko M."/>
            <person name="Klepikova A."/>
            <person name="Omelchenko D."/>
            <person name="Novikova G."/>
            <person name="Obukhova E."/>
            <person name="Bogdanov V."/>
            <person name="Penin A."/>
            <person name="Logacheva M."/>
        </authorList>
    </citation>
    <scope>NUCLEOTIDE SEQUENCE</scope>
    <source>
        <strain evidence="2">Hsosn_3</strain>
        <tissue evidence="2">Leaf</tissue>
    </source>
</reference>
<organism evidence="2 3">
    <name type="scientific">Heracleum sosnowskyi</name>
    <dbReference type="NCBI Taxonomy" id="360622"/>
    <lineage>
        <taxon>Eukaryota</taxon>
        <taxon>Viridiplantae</taxon>
        <taxon>Streptophyta</taxon>
        <taxon>Embryophyta</taxon>
        <taxon>Tracheophyta</taxon>
        <taxon>Spermatophyta</taxon>
        <taxon>Magnoliopsida</taxon>
        <taxon>eudicotyledons</taxon>
        <taxon>Gunneridae</taxon>
        <taxon>Pentapetalae</taxon>
        <taxon>asterids</taxon>
        <taxon>campanulids</taxon>
        <taxon>Apiales</taxon>
        <taxon>Apiaceae</taxon>
        <taxon>Apioideae</taxon>
        <taxon>apioid superclade</taxon>
        <taxon>Tordylieae</taxon>
        <taxon>Tordyliinae</taxon>
        <taxon>Heracleum</taxon>
    </lineage>
</organism>